<name>A0A4D6NLB9_VIGUN</name>
<dbReference type="Proteomes" id="UP000501690">
    <property type="component" value="Linkage Group LG11"/>
</dbReference>
<keyword evidence="2" id="KW-1185">Reference proteome</keyword>
<accession>A0A4D6NLB9</accession>
<dbReference type="AlphaFoldDB" id="A0A4D6NLB9"/>
<gene>
    <name evidence="1" type="ORF">DEO72_LG11g1593</name>
</gene>
<organism evidence="1 2">
    <name type="scientific">Vigna unguiculata</name>
    <name type="common">Cowpea</name>
    <dbReference type="NCBI Taxonomy" id="3917"/>
    <lineage>
        <taxon>Eukaryota</taxon>
        <taxon>Viridiplantae</taxon>
        <taxon>Streptophyta</taxon>
        <taxon>Embryophyta</taxon>
        <taxon>Tracheophyta</taxon>
        <taxon>Spermatophyta</taxon>
        <taxon>Magnoliopsida</taxon>
        <taxon>eudicotyledons</taxon>
        <taxon>Gunneridae</taxon>
        <taxon>Pentapetalae</taxon>
        <taxon>rosids</taxon>
        <taxon>fabids</taxon>
        <taxon>Fabales</taxon>
        <taxon>Fabaceae</taxon>
        <taxon>Papilionoideae</taxon>
        <taxon>50 kb inversion clade</taxon>
        <taxon>NPAAA clade</taxon>
        <taxon>indigoferoid/millettioid clade</taxon>
        <taxon>Phaseoleae</taxon>
        <taxon>Vigna</taxon>
    </lineage>
</organism>
<sequence length="140" mass="15849">MAKQRTRHSLVDHENFAHLLPSIKLMIIVRRTTTYNTTIQINGGCLHLWWIPLLIPELLDPELCSTSVMLNQISLTTRLALTGFQASSYSHHRSQSALGETNWLLRVSGCNLTLNPYLVIQMGHHHGHPLTGAMKLRPDH</sequence>
<evidence type="ECO:0000313" key="2">
    <source>
        <dbReference type="Proteomes" id="UP000501690"/>
    </source>
</evidence>
<proteinExistence type="predicted"/>
<reference evidence="1 2" key="1">
    <citation type="submission" date="2019-04" db="EMBL/GenBank/DDBJ databases">
        <title>An improved genome assembly and genetic linkage map for asparagus bean, Vigna unguiculata ssp. sesquipedialis.</title>
        <authorList>
            <person name="Xia Q."/>
            <person name="Zhang R."/>
            <person name="Dong Y."/>
        </authorList>
    </citation>
    <scope>NUCLEOTIDE SEQUENCE [LARGE SCALE GENOMIC DNA]</scope>
    <source>
        <tissue evidence="1">Leaf</tissue>
    </source>
</reference>
<dbReference type="EMBL" id="CP039355">
    <property type="protein sequence ID" value="QCE14590.1"/>
    <property type="molecule type" value="Genomic_DNA"/>
</dbReference>
<protein>
    <submittedName>
        <fullName evidence="1">Uncharacterized protein</fullName>
    </submittedName>
</protein>
<evidence type="ECO:0000313" key="1">
    <source>
        <dbReference type="EMBL" id="QCE14590.1"/>
    </source>
</evidence>